<evidence type="ECO:0000256" key="1">
    <source>
        <dbReference type="ARBA" id="ARBA00006295"/>
    </source>
</evidence>
<dbReference type="InterPro" id="IPR050336">
    <property type="entry name" value="Chromosome_partition/occlusion"/>
</dbReference>
<evidence type="ECO:0000256" key="3">
    <source>
        <dbReference type="ARBA" id="ARBA00023125"/>
    </source>
</evidence>
<dbReference type="PANTHER" id="PTHR33375">
    <property type="entry name" value="CHROMOSOME-PARTITIONING PROTEIN PARB-RELATED"/>
    <property type="match status" value="1"/>
</dbReference>
<dbReference type="Gene3D" id="1.10.10.2830">
    <property type="match status" value="1"/>
</dbReference>
<dbReference type="NCBIfam" id="TIGR00180">
    <property type="entry name" value="parB_part"/>
    <property type="match status" value="1"/>
</dbReference>
<evidence type="ECO:0000256" key="4">
    <source>
        <dbReference type="ARBA" id="ARBA00025472"/>
    </source>
</evidence>
<name>A0A9D9GUZ4_9PROT</name>
<dbReference type="InterPro" id="IPR003115">
    <property type="entry name" value="ParB_N"/>
</dbReference>
<dbReference type="Pfam" id="PF23552">
    <property type="entry name" value="ParB_C"/>
    <property type="match status" value="1"/>
</dbReference>
<evidence type="ECO:0000313" key="7">
    <source>
        <dbReference type="Proteomes" id="UP000823630"/>
    </source>
</evidence>
<proteinExistence type="inferred from homology"/>
<protein>
    <submittedName>
        <fullName evidence="6">ParB/RepB/Spo0J family partition protein</fullName>
    </submittedName>
</protein>
<dbReference type="PANTHER" id="PTHR33375:SF1">
    <property type="entry name" value="CHROMOSOME-PARTITIONING PROTEIN PARB-RELATED"/>
    <property type="match status" value="1"/>
</dbReference>
<dbReference type="EMBL" id="JADINC010000067">
    <property type="protein sequence ID" value="MBO8425617.1"/>
    <property type="molecule type" value="Genomic_DNA"/>
</dbReference>
<dbReference type="FunFam" id="3.90.1530.30:FF:000001">
    <property type="entry name" value="Chromosome partitioning protein ParB"/>
    <property type="match status" value="1"/>
</dbReference>
<dbReference type="CDD" id="cd16393">
    <property type="entry name" value="SPO0J_N"/>
    <property type="match status" value="1"/>
</dbReference>
<reference evidence="6" key="1">
    <citation type="submission" date="2020-10" db="EMBL/GenBank/DDBJ databases">
        <authorList>
            <person name="Gilroy R."/>
        </authorList>
    </citation>
    <scope>NUCLEOTIDE SEQUENCE</scope>
    <source>
        <strain evidence="6">8207</strain>
    </source>
</reference>
<organism evidence="6 7">
    <name type="scientific">Candidatus Enterousia avistercoris</name>
    <dbReference type="NCBI Taxonomy" id="2840788"/>
    <lineage>
        <taxon>Bacteria</taxon>
        <taxon>Pseudomonadati</taxon>
        <taxon>Pseudomonadota</taxon>
        <taxon>Alphaproteobacteria</taxon>
        <taxon>Candidatus Enterousia</taxon>
    </lineage>
</organism>
<dbReference type="GO" id="GO:0003677">
    <property type="term" value="F:DNA binding"/>
    <property type="evidence" value="ECO:0007669"/>
    <property type="project" value="UniProtKB-KW"/>
</dbReference>
<evidence type="ECO:0000313" key="6">
    <source>
        <dbReference type="EMBL" id="MBO8425617.1"/>
    </source>
</evidence>
<dbReference type="GO" id="GO:0007059">
    <property type="term" value="P:chromosome segregation"/>
    <property type="evidence" value="ECO:0007669"/>
    <property type="project" value="UniProtKB-KW"/>
</dbReference>
<dbReference type="InterPro" id="IPR004437">
    <property type="entry name" value="ParB/RepB/Spo0J"/>
</dbReference>
<evidence type="ECO:0000259" key="5">
    <source>
        <dbReference type="SMART" id="SM00470"/>
    </source>
</evidence>
<comment type="caution">
    <text evidence="6">The sequence shown here is derived from an EMBL/GenBank/DDBJ whole genome shotgun (WGS) entry which is preliminary data.</text>
</comment>
<comment type="function">
    <text evidence="4">Involved in chromosome partition. Localize to both poles of the predivisional cell following completion of DNA replication. Binds to the DNA origin of replication.</text>
</comment>
<accession>A0A9D9GUZ4</accession>
<gene>
    <name evidence="6" type="ORF">IAC69_04035</name>
</gene>
<keyword evidence="3" id="KW-0238">DNA-binding</keyword>
<dbReference type="FunFam" id="1.10.10.2830:FF:000001">
    <property type="entry name" value="Chromosome partitioning protein ParB"/>
    <property type="match status" value="1"/>
</dbReference>
<dbReference type="InterPro" id="IPR041468">
    <property type="entry name" value="HTH_ParB/Spo0J"/>
</dbReference>
<dbReference type="Proteomes" id="UP000823630">
    <property type="component" value="Unassembled WGS sequence"/>
</dbReference>
<reference evidence="6" key="2">
    <citation type="journal article" date="2021" name="PeerJ">
        <title>Extensive microbial diversity within the chicken gut microbiome revealed by metagenomics and culture.</title>
        <authorList>
            <person name="Gilroy R."/>
            <person name="Ravi A."/>
            <person name="Getino M."/>
            <person name="Pursley I."/>
            <person name="Horton D.L."/>
            <person name="Alikhan N.F."/>
            <person name="Baker D."/>
            <person name="Gharbi K."/>
            <person name="Hall N."/>
            <person name="Watson M."/>
            <person name="Adriaenssens E.M."/>
            <person name="Foster-Nyarko E."/>
            <person name="Jarju S."/>
            <person name="Secka A."/>
            <person name="Antonio M."/>
            <person name="Oren A."/>
            <person name="Chaudhuri R.R."/>
            <person name="La Ragione R."/>
            <person name="Hildebrand F."/>
            <person name="Pallen M.J."/>
        </authorList>
    </citation>
    <scope>NUCLEOTIDE SEQUENCE</scope>
    <source>
        <strain evidence="6">8207</strain>
    </source>
</reference>
<dbReference type="Gene3D" id="3.90.1530.30">
    <property type="match status" value="1"/>
</dbReference>
<evidence type="ECO:0000256" key="2">
    <source>
        <dbReference type="ARBA" id="ARBA00022829"/>
    </source>
</evidence>
<comment type="similarity">
    <text evidence="1">Belongs to the ParB family.</text>
</comment>
<dbReference type="GO" id="GO:0005694">
    <property type="term" value="C:chromosome"/>
    <property type="evidence" value="ECO:0007669"/>
    <property type="project" value="TreeGrafter"/>
</dbReference>
<dbReference type="SMART" id="SM00470">
    <property type="entry name" value="ParB"/>
    <property type="match status" value="1"/>
</dbReference>
<dbReference type="Pfam" id="PF17762">
    <property type="entry name" value="HTH_ParB"/>
    <property type="match status" value="1"/>
</dbReference>
<dbReference type="SUPFAM" id="SSF110849">
    <property type="entry name" value="ParB/Sulfiredoxin"/>
    <property type="match status" value="1"/>
</dbReference>
<keyword evidence="2" id="KW-0159">Chromosome partition</keyword>
<sequence length="291" mass="32019">MSKFGLGRGLTDLQQEMKNIPDISALTGAGRVVVKQIPLVQIGANPDQPRKTFSDSELAELAASIKEKGVLQPILLRAVQNRPYMYEIVAGERRYRASKLAGLAEIPALIKTLTPESAMEIALIENVQRENLNAIEESDAYKNIMEKCGYELADVARLIGKSESYIRNIMSLDSLPDAVKDMVKDGRLTASHARRLVVVENPTELAQKIIDENISVAETERMVKGSGRRATSRAYTAKTIDESAARDIERRISDALGVAVKLQERRGGAGQLILSFATRTQLSELVEKLSK</sequence>
<feature type="domain" description="ParB-like N-terminal" evidence="5">
    <location>
        <begin position="35"/>
        <end position="127"/>
    </location>
</feature>
<dbReference type="AlphaFoldDB" id="A0A9D9GUZ4"/>
<dbReference type="Pfam" id="PF02195">
    <property type="entry name" value="ParB_N"/>
    <property type="match status" value="1"/>
</dbReference>
<dbReference type="SUPFAM" id="SSF109709">
    <property type="entry name" value="KorB DNA-binding domain-like"/>
    <property type="match status" value="1"/>
</dbReference>
<dbReference type="InterPro" id="IPR036086">
    <property type="entry name" value="ParB/Sulfiredoxin_sf"/>
</dbReference>
<dbReference type="InterPro" id="IPR057240">
    <property type="entry name" value="ParB_dimer_C"/>
</dbReference>